<dbReference type="PANTHER" id="PTHR35300">
    <property type="entry name" value="COACTIVATOR CBP, KIX DOMAIN-CONTAINING PROTEIN-RELATED"/>
    <property type="match status" value="1"/>
</dbReference>
<feature type="region of interest" description="Disordered" evidence="2">
    <location>
        <begin position="93"/>
        <end position="118"/>
    </location>
</feature>
<dbReference type="Proteomes" id="UP000092600">
    <property type="component" value="Unassembled WGS sequence"/>
</dbReference>
<evidence type="ECO:0000313" key="3">
    <source>
        <dbReference type="EMBL" id="OAY80593.1"/>
    </source>
</evidence>
<evidence type="ECO:0000256" key="2">
    <source>
        <dbReference type="SAM" id="MobiDB-lite"/>
    </source>
</evidence>
<dbReference type="GO" id="GO:0006355">
    <property type="term" value="P:regulation of DNA-templated transcription"/>
    <property type="evidence" value="ECO:0007669"/>
    <property type="project" value="InterPro"/>
</dbReference>
<evidence type="ECO:0000256" key="1">
    <source>
        <dbReference type="ARBA" id="ARBA00023242"/>
    </source>
</evidence>
<reference evidence="3 4" key="1">
    <citation type="journal article" date="2016" name="DNA Res.">
        <title>The draft genome of MD-2 pineapple using hybrid error correction of long reads.</title>
        <authorList>
            <person name="Redwan R.M."/>
            <person name="Saidin A."/>
            <person name="Kumar S.V."/>
        </authorList>
    </citation>
    <scope>NUCLEOTIDE SEQUENCE [LARGE SCALE GENOMIC DNA]</scope>
    <source>
        <strain evidence="4">cv. MD2</strain>
        <tissue evidence="3">Leaf</tissue>
    </source>
</reference>
<evidence type="ECO:0000313" key="4">
    <source>
        <dbReference type="Proteomes" id="UP000092600"/>
    </source>
</evidence>
<dbReference type="PANTHER" id="PTHR35300:SF4">
    <property type="entry name" value="HISTONE ACETYLTRANSFERASE"/>
    <property type="match status" value="1"/>
</dbReference>
<dbReference type="Gene3D" id="1.10.246.20">
    <property type="entry name" value="Coactivator CBP, KIX domain"/>
    <property type="match status" value="1"/>
</dbReference>
<comment type="caution">
    <text evidence="3">The sequence shown here is derived from an EMBL/GenBank/DDBJ whole genome shotgun (WGS) entry which is preliminary data.</text>
</comment>
<protein>
    <submittedName>
        <fullName evidence="3">Uncharacterized protein</fullName>
    </submittedName>
</protein>
<feature type="compositionally biased region" description="Pro residues" evidence="2">
    <location>
        <begin position="105"/>
        <end position="115"/>
    </location>
</feature>
<dbReference type="EMBL" id="LSRQ01000839">
    <property type="protein sequence ID" value="OAY80593.1"/>
    <property type="molecule type" value="Genomic_DNA"/>
</dbReference>
<gene>
    <name evidence="3" type="ORF">ACMD2_19531</name>
</gene>
<organism evidence="3 4">
    <name type="scientific">Ananas comosus</name>
    <name type="common">Pineapple</name>
    <name type="synonym">Ananas ananas</name>
    <dbReference type="NCBI Taxonomy" id="4615"/>
    <lineage>
        <taxon>Eukaryota</taxon>
        <taxon>Viridiplantae</taxon>
        <taxon>Streptophyta</taxon>
        <taxon>Embryophyta</taxon>
        <taxon>Tracheophyta</taxon>
        <taxon>Spermatophyta</taxon>
        <taxon>Magnoliopsida</taxon>
        <taxon>Liliopsida</taxon>
        <taxon>Poales</taxon>
        <taxon>Bromeliaceae</taxon>
        <taxon>Bromelioideae</taxon>
        <taxon>Ananas</taxon>
    </lineage>
</organism>
<name>A0A199VUC7_ANACO</name>
<accession>A0A199VUC7</accession>
<dbReference type="InterPro" id="IPR036529">
    <property type="entry name" value="KIX_dom_sf"/>
</dbReference>
<dbReference type="STRING" id="4615.A0A199VUC7"/>
<proteinExistence type="predicted"/>
<sequence>MPRPGPRPYECVRRAWHSDRHQPMRGSLIQEIFRVANEAHSAATRKNREWQEKLPFVVFKAEEIMYSKANSEAEYMDLSTLWDRANDAIDTIIRKDDSSSSSSAPVPPTPRPPPHTSCSPASKAKANLFCPACCCCFLFFFLRSPDLLIS</sequence>
<dbReference type="AlphaFoldDB" id="A0A199VUC7"/>
<keyword evidence="1" id="KW-0539">Nucleus</keyword>
<dbReference type="GO" id="GO:0003712">
    <property type="term" value="F:transcription coregulator activity"/>
    <property type="evidence" value="ECO:0007669"/>
    <property type="project" value="InterPro"/>
</dbReference>